<organism evidence="16">
    <name type="scientific">Nakamurella sp. A5-74</name>
    <dbReference type="NCBI Taxonomy" id="3158264"/>
    <lineage>
        <taxon>Bacteria</taxon>
        <taxon>Bacillati</taxon>
        <taxon>Actinomycetota</taxon>
        <taxon>Actinomycetes</taxon>
        <taxon>Nakamurellales</taxon>
        <taxon>Nakamurellaceae</taxon>
        <taxon>Nakamurella</taxon>
    </lineage>
</organism>
<keyword evidence="8" id="KW-0547">Nucleotide-binding</keyword>
<evidence type="ECO:0000256" key="6">
    <source>
        <dbReference type="ARBA" id="ARBA00022600"/>
    </source>
</evidence>
<keyword evidence="11" id="KW-0320">Glycogen biosynthesis</keyword>
<evidence type="ECO:0000256" key="9">
    <source>
        <dbReference type="ARBA" id="ARBA00022777"/>
    </source>
</evidence>
<dbReference type="AlphaFoldDB" id="A0AAU8DJ30"/>
<comment type="similarity">
    <text evidence="2">Belongs to the aminoglycoside phosphotransferase family.</text>
</comment>
<dbReference type="InterPro" id="IPR040999">
    <property type="entry name" value="Mak_N_cap"/>
</dbReference>
<reference evidence="16" key="1">
    <citation type="submission" date="2024-05" db="EMBL/GenBank/DDBJ databases">
        <authorList>
            <person name="Cai S.Y."/>
            <person name="Jin L.M."/>
            <person name="Li H.R."/>
        </authorList>
    </citation>
    <scope>NUCLEOTIDE SEQUENCE</scope>
    <source>
        <strain evidence="16">A5-74</strain>
    </source>
</reference>
<evidence type="ECO:0000256" key="14">
    <source>
        <dbReference type="ARBA" id="ARBA00049067"/>
    </source>
</evidence>
<evidence type="ECO:0000256" key="8">
    <source>
        <dbReference type="ARBA" id="ARBA00022741"/>
    </source>
</evidence>
<evidence type="ECO:0000256" key="5">
    <source>
        <dbReference type="ARBA" id="ARBA00013882"/>
    </source>
</evidence>
<evidence type="ECO:0000256" key="11">
    <source>
        <dbReference type="ARBA" id="ARBA00023056"/>
    </source>
</evidence>
<dbReference type="EMBL" id="CP159218">
    <property type="protein sequence ID" value="XCG62108.1"/>
    <property type="molecule type" value="Genomic_DNA"/>
</dbReference>
<dbReference type="Gene3D" id="3.90.1200.10">
    <property type="match status" value="1"/>
</dbReference>
<gene>
    <name evidence="16" type="ORF">ABLG96_12555</name>
</gene>
<proteinExistence type="inferred from homology"/>
<evidence type="ECO:0000256" key="12">
    <source>
        <dbReference type="ARBA" id="ARBA00023277"/>
    </source>
</evidence>
<keyword evidence="10" id="KW-0067">ATP-binding</keyword>
<dbReference type="Pfam" id="PF18085">
    <property type="entry name" value="Mak_N_cap"/>
    <property type="match status" value="1"/>
</dbReference>
<accession>A0AAU8DJ30</accession>
<evidence type="ECO:0000313" key="16">
    <source>
        <dbReference type="EMBL" id="XCG62108.1"/>
    </source>
</evidence>
<comment type="catalytic activity">
    <reaction evidence="14">
        <text>D-maltose + ATP = alpha-maltose 1-phosphate + ADP + H(+)</text>
        <dbReference type="Rhea" id="RHEA:31915"/>
        <dbReference type="ChEBI" id="CHEBI:15378"/>
        <dbReference type="ChEBI" id="CHEBI:17306"/>
        <dbReference type="ChEBI" id="CHEBI:30616"/>
        <dbReference type="ChEBI" id="CHEBI:63576"/>
        <dbReference type="ChEBI" id="CHEBI:456216"/>
        <dbReference type="EC" id="2.7.1.175"/>
    </reaction>
</comment>
<evidence type="ECO:0000256" key="7">
    <source>
        <dbReference type="ARBA" id="ARBA00022679"/>
    </source>
</evidence>
<evidence type="ECO:0000256" key="1">
    <source>
        <dbReference type="ARBA" id="ARBA00004964"/>
    </source>
</evidence>
<keyword evidence="6" id="KW-0321">Glycogen metabolism</keyword>
<name>A0AAU8DJ30_9ACTN</name>
<comment type="pathway">
    <text evidence="1">Glycan biosynthesis; glycogen biosynthesis.</text>
</comment>
<dbReference type="GO" id="GO:0005978">
    <property type="term" value="P:glycogen biosynthetic process"/>
    <property type="evidence" value="ECO:0007669"/>
    <property type="project" value="UniProtKB-KW"/>
</dbReference>
<evidence type="ECO:0000256" key="13">
    <source>
        <dbReference type="ARBA" id="ARBA00031251"/>
    </source>
</evidence>
<evidence type="ECO:0000256" key="2">
    <source>
        <dbReference type="ARBA" id="ARBA00006219"/>
    </source>
</evidence>
<dbReference type="SUPFAM" id="SSF56112">
    <property type="entry name" value="Protein kinase-like (PK-like)"/>
    <property type="match status" value="1"/>
</dbReference>
<evidence type="ECO:0000259" key="15">
    <source>
        <dbReference type="Pfam" id="PF18085"/>
    </source>
</evidence>
<feature type="domain" description="Maltokinase N-terminal cap" evidence="15">
    <location>
        <begin position="30"/>
        <end position="117"/>
    </location>
</feature>
<sequence>MMTDPHIDADHARPTFIPPDDELAALLADWLPAQRWFAGRTALTGITITTRSRLLETDVARFEHVIVRIPAGSGLPSRYYQLWLALTTELPERLANALVGIVTDPAGTTVQVSDALHSHILTGALLSALAEGRSLGDVAAHAVSPELIDASAAGLVISGEQSNTSIVFGDSTILKLFRRLEPGPNPDAEVHLALSGAGTSHVAALLGELVGELEGVPTTLGVLTQFFANSADGWMTATASVRDLMAEGDLRADEVGGDFAPEAERLGKAVAEIHRDLAAALGTRQIVGAEVGEMLTAMAAAAAATAARVPELQALAPSIAATFAAVSQRTESVTLQRIHGDLHLGQTLRTLTGWAIIDFEGEPSKTLEYRRALHSPMRDVAGMVRSFDYAGHHLLPGTSPDSQHLFRSAEWTARNRGAFLAGYTKASGTDPAADADMLRVFELDKAVYEVGYEFDHRPGWLGIPLQAVEKLLAPPRRQEGTS</sequence>
<keyword evidence="9" id="KW-0418">Kinase</keyword>
<dbReference type="GO" id="GO:0016301">
    <property type="term" value="F:kinase activity"/>
    <property type="evidence" value="ECO:0007669"/>
    <property type="project" value="UniProtKB-KW"/>
</dbReference>
<dbReference type="GO" id="GO:0005524">
    <property type="term" value="F:ATP binding"/>
    <property type="evidence" value="ECO:0007669"/>
    <property type="project" value="UniProtKB-KW"/>
</dbReference>
<evidence type="ECO:0000256" key="10">
    <source>
        <dbReference type="ARBA" id="ARBA00022840"/>
    </source>
</evidence>
<protein>
    <recommendedName>
        <fullName evidence="5">Maltokinase</fullName>
        <ecNumber evidence="4">2.7.1.175</ecNumber>
    </recommendedName>
    <alternativeName>
        <fullName evidence="13">Maltose-1-phosphate synthase</fullName>
    </alternativeName>
</protein>
<dbReference type="InterPro" id="IPR011009">
    <property type="entry name" value="Kinase-like_dom_sf"/>
</dbReference>
<keyword evidence="7" id="KW-0808">Transferase</keyword>
<evidence type="ECO:0000256" key="4">
    <source>
        <dbReference type="ARBA" id="ARBA00011962"/>
    </source>
</evidence>
<evidence type="ECO:0000256" key="3">
    <source>
        <dbReference type="ARBA" id="ARBA00011245"/>
    </source>
</evidence>
<dbReference type="EC" id="2.7.1.175" evidence="4"/>
<dbReference type="RefSeq" id="WP_353647723.1">
    <property type="nucleotide sequence ID" value="NZ_CP159218.1"/>
</dbReference>
<keyword evidence="12" id="KW-0119">Carbohydrate metabolism</keyword>
<comment type="subunit">
    <text evidence="3">Monomer.</text>
</comment>